<dbReference type="Proteomes" id="UP000236604">
    <property type="component" value="Unassembled WGS sequence"/>
</dbReference>
<dbReference type="Pfam" id="PF14385">
    <property type="entry name" value="DUF4416"/>
    <property type="match status" value="1"/>
</dbReference>
<evidence type="ECO:0000313" key="2">
    <source>
        <dbReference type="Proteomes" id="UP000236604"/>
    </source>
</evidence>
<gene>
    <name evidence="1" type="ORF">X927_09680</name>
</gene>
<dbReference type="AlphaFoldDB" id="A0A2K1P6E3"/>
<evidence type="ECO:0008006" key="3">
    <source>
        <dbReference type="Google" id="ProtNLM"/>
    </source>
</evidence>
<dbReference type="EMBL" id="AZRN01000034">
    <property type="protein sequence ID" value="PNR98368.1"/>
    <property type="molecule type" value="Genomic_DNA"/>
</dbReference>
<reference evidence="1 2" key="1">
    <citation type="submission" date="2013-12" db="EMBL/GenBank/DDBJ databases">
        <title>Comparative genomics of Petrotoga isolates.</title>
        <authorList>
            <person name="Nesbo C.L."/>
            <person name="Charchuk R."/>
            <person name="Chow K."/>
        </authorList>
    </citation>
    <scope>NUCLEOTIDE SEQUENCE [LARGE SCALE GENOMIC DNA]</scope>
    <source>
        <strain evidence="1 2">DSM 14811</strain>
    </source>
</reference>
<dbReference type="RefSeq" id="WP_103077792.1">
    <property type="nucleotide sequence ID" value="NZ_AZRN01000034.1"/>
</dbReference>
<keyword evidence="2" id="KW-1185">Reference proteome</keyword>
<organism evidence="1 2">
    <name type="scientific">Petrotoga mexicana DSM 14811</name>
    <dbReference type="NCBI Taxonomy" id="1122954"/>
    <lineage>
        <taxon>Bacteria</taxon>
        <taxon>Thermotogati</taxon>
        <taxon>Thermotogota</taxon>
        <taxon>Thermotogae</taxon>
        <taxon>Petrotogales</taxon>
        <taxon>Petrotogaceae</taxon>
        <taxon>Petrotoga</taxon>
    </lineage>
</organism>
<name>A0A2K1P6E3_9BACT</name>
<protein>
    <recommendedName>
        <fullName evidence="3">DUF4416 domain-containing protein</fullName>
    </recommendedName>
</protein>
<accession>A0A2K1P6E3</accession>
<dbReference type="InterPro" id="IPR025529">
    <property type="entry name" value="DUF4416"/>
</dbReference>
<sequence length="184" mass="21631">MGMTKAPDLVNYLAHVFTAGDSDLWFYKMGLKELLEKHFGPIDYISSSLDFQRFTNYYNEEMGKNIRIDSRLVSFKYLSSPSFLPDAKLITNEIENNFSVDGKRKVNIDIGYLHHTQFVLASTKHWGNRIYIGKGIYAEITLMYNFGQWEPLKYTYANFKDPEYLNELDAIRDIYLKKRKNYIS</sequence>
<evidence type="ECO:0000313" key="1">
    <source>
        <dbReference type="EMBL" id="PNR98368.1"/>
    </source>
</evidence>
<proteinExistence type="predicted"/>
<comment type="caution">
    <text evidence="1">The sequence shown here is derived from an EMBL/GenBank/DDBJ whole genome shotgun (WGS) entry which is preliminary data.</text>
</comment>